<dbReference type="RefSeq" id="WP_230509398.1">
    <property type="nucleotide sequence ID" value="NZ_JAJITD010000004.1"/>
</dbReference>
<keyword evidence="2" id="KW-0238">DNA-binding</keyword>
<evidence type="ECO:0000313" key="7">
    <source>
        <dbReference type="Proteomes" id="UP001431019"/>
    </source>
</evidence>
<evidence type="ECO:0000256" key="1">
    <source>
        <dbReference type="ARBA" id="ARBA00023015"/>
    </source>
</evidence>
<dbReference type="Pfam" id="PF13377">
    <property type="entry name" value="Peripla_BP_3"/>
    <property type="match status" value="1"/>
</dbReference>
<feature type="domain" description="HTH lacI-type" evidence="5">
    <location>
        <begin position="6"/>
        <end position="62"/>
    </location>
</feature>
<dbReference type="InterPro" id="IPR046335">
    <property type="entry name" value="LacI/GalR-like_sensor"/>
</dbReference>
<evidence type="ECO:0000313" key="6">
    <source>
        <dbReference type="EMBL" id="MCC8393083.1"/>
    </source>
</evidence>
<proteinExistence type="predicted"/>
<dbReference type="SUPFAM" id="SSF47413">
    <property type="entry name" value="lambda repressor-like DNA-binding domains"/>
    <property type="match status" value="1"/>
</dbReference>
<dbReference type="CDD" id="cd06267">
    <property type="entry name" value="PBP1_LacI_sugar_binding-like"/>
    <property type="match status" value="1"/>
</dbReference>
<evidence type="ECO:0000256" key="2">
    <source>
        <dbReference type="ARBA" id="ARBA00023125"/>
    </source>
</evidence>
<dbReference type="InterPro" id="IPR010982">
    <property type="entry name" value="Lambda_DNA-bd_dom_sf"/>
</dbReference>
<name>A0ABS8JT50_9BURK</name>
<dbReference type="PANTHER" id="PTHR30146:SF138">
    <property type="entry name" value="TRANSCRIPTIONAL REGULATORY PROTEIN"/>
    <property type="match status" value="1"/>
</dbReference>
<dbReference type="SUPFAM" id="SSF53822">
    <property type="entry name" value="Periplasmic binding protein-like I"/>
    <property type="match status" value="1"/>
</dbReference>
<keyword evidence="7" id="KW-1185">Reference proteome</keyword>
<comment type="caution">
    <text evidence="6">The sequence shown here is derived from an EMBL/GenBank/DDBJ whole genome shotgun (WGS) entry which is preliminary data.</text>
</comment>
<dbReference type="PANTHER" id="PTHR30146">
    <property type="entry name" value="LACI-RELATED TRANSCRIPTIONAL REPRESSOR"/>
    <property type="match status" value="1"/>
</dbReference>
<dbReference type="CDD" id="cd01392">
    <property type="entry name" value="HTH_LacI"/>
    <property type="match status" value="1"/>
</dbReference>
<feature type="region of interest" description="Disordered" evidence="4">
    <location>
        <begin position="335"/>
        <end position="355"/>
    </location>
</feature>
<accession>A0ABS8JT50</accession>
<dbReference type="PROSITE" id="PS50932">
    <property type="entry name" value="HTH_LACI_2"/>
    <property type="match status" value="1"/>
</dbReference>
<dbReference type="Proteomes" id="UP001431019">
    <property type="component" value="Unassembled WGS sequence"/>
</dbReference>
<evidence type="ECO:0000259" key="5">
    <source>
        <dbReference type="PROSITE" id="PS50932"/>
    </source>
</evidence>
<feature type="compositionally biased region" description="Basic residues" evidence="4">
    <location>
        <begin position="342"/>
        <end position="355"/>
    </location>
</feature>
<sequence length="355" mass="38306">MSTTKITLRDLAKRLGVHPSTVSRAINPKTRQLVGDKVAAQVLAAVQELGYRPNSIAASLRTKRSNLIGVLLPDITNPMFPLILLGIEEALGPAGYTALVVNAGSGYAKQQHIVEQMQGRQIDGLIVASVERDDPLISYCIAQDLPVVTVNRSEERGRVSCVVNDDVLSIRLAVDHLVALGHTRIGHVVGPLNVSTSYHRHLGFQTALIAQGLPFDERMEVESSAYTREAGVLACEALLTQFDDVTAVIAGNDLIAIGCLDVFHRRGIACPADISLVGHNDTPLTDVIDPPLTTVRIKQRELGFQSARILLNTIDEGESEPLEVRLKPELVVRGSTAAPRRLAPKKTGAGRKKKA</sequence>
<evidence type="ECO:0000256" key="4">
    <source>
        <dbReference type="SAM" id="MobiDB-lite"/>
    </source>
</evidence>
<dbReference type="InterPro" id="IPR028082">
    <property type="entry name" value="Peripla_BP_I"/>
</dbReference>
<dbReference type="InterPro" id="IPR000843">
    <property type="entry name" value="HTH_LacI"/>
</dbReference>
<evidence type="ECO:0000256" key="3">
    <source>
        <dbReference type="ARBA" id="ARBA00023163"/>
    </source>
</evidence>
<gene>
    <name evidence="6" type="ORF">LJ656_10825</name>
</gene>
<dbReference type="Gene3D" id="3.40.50.2300">
    <property type="match status" value="2"/>
</dbReference>
<keyword evidence="3" id="KW-0804">Transcription</keyword>
<dbReference type="Pfam" id="PF00356">
    <property type="entry name" value="LacI"/>
    <property type="match status" value="1"/>
</dbReference>
<keyword evidence="1" id="KW-0805">Transcription regulation</keyword>
<organism evidence="6 7">
    <name type="scientific">Paraburkholderia sejongensis</name>
    <dbReference type="NCBI Taxonomy" id="2886946"/>
    <lineage>
        <taxon>Bacteria</taxon>
        <taxon>Pseudomonadati</taxon>
        <taxon>Pseudomonadota</taxon>
        <taxon>Betaproteobacteria</taxon>
        <taxon>Burkholderiales</taxon>
        <taxon>Burkholderiaceae</taxon>
        <taxon>Paraburkholderia</taxon>
    </lineage>
</organism>
<dbReference type="SMART" id="SM00354">
    <property type="entry name" value="HTH_LACI"/>
    <property type="match status" value="1"/>
</dbReference>
<protein>
    <submittedName>
        <fullName evidence="6">LacI family transcriptional regulator</fullName>
    </submittedName>
</protein>
<dbReference type="Gene3D" id="1.10.260.40">
    <property type="entry name" value="lambda repressor-like DNA-binding domains"/>
    <property type="match status" value="1"/>
</dbReference>
<reference evidence="6 7" key="1">
    <citation type="submission" date="2021-11" db="EMBL/GenBank/DDBJ databases">
        <authorList>
            <person name="Oh E.-T."/>
            <person name="Kim S.-B."/>
        </authorList>
    </citation>
    <scope>NUCLEOTIDE SEQUENCE [LARGE SCALE GENOMIC DNA]</scope>
    <source>
        <strain evidence="6 7">MMS20-SJTR3</strain>
    </source>
</reference>
<dbReference type="EMBL" id="JAJITD010000004">
    <property type="protein sequence ID" value="MCC8393083.1"/>
    <property type="molecule type" value="Genomic_DNA"/>
</dbReference>